<evidence type="ECO:0000256" key="1">
    <source>
        <dbReference type="SAM" id="Phobius"/>
    </source>
</evidence>
<protein>
    <submittedName>
        <fullName evidence="2">Uncharacterized protein</fullName>
    </submittedName>
</protein>
<evidence type="ECO:0000313" key="2">
    <source>
        <dbReference type="EMBL" id="MDN5211319.1"/>
    </source>
</evidence>
<feature type="transmembrane region" description="Helical" evidence="1">
    <location>
        <begin position="30"/>
        <end position="53"/>
    </location>
</feature>
<organism evidence="2 3">
    <name type="scientific">Agaribacillus aureus</name>
    <dbReference type="NCBI Taxonomy" id="3051825"/>
    <lineage>
        <taxon>Bacteria</taxon>
        <taxon>Pseudomonadati</taxon>
        <taxon>Bacteroidota</taxon>
        <taxon>Cytophagia</taxon>
        <taxon>Cytophagales</taxon>
        <taxon>Splendidivirgaceae</taxon>
        <taxon>Agaribacillus</taxon>
    </lineage>
</organism>
<keyword evidence="1" id="KW-0472">Membrane</keyword>
<keyword evidence="1" id="KW-0812">Transmembrane</keyword>
<keyword evidence="1" id="KW-1133">Transmembrane helix</keyword>
<gene>
    <name evidence="2" type="ORF">QQ020_04630</name>
</gene>
<accession>A0ABT8L0T9</accession>
<dbReference type="Proteomes" id="UP001172083">
    <property type="component" value="Unassembled WGS sequence"/>
</dbReference>
<dbReference type="RefSeq" id="WP_346756654.1">
    <property type="nucleotide sequence ID" value="NZ_JAUJEB010000001.1"/>
</dbReference>
<name>A0ABT8L0T9_9BACT</name>
<comment type="caution">
    <text evidence="2">The sequence shown here is derived from an EMBL/GenBank/DDBJ whole genome shotgun (WGS) entry which is preliminary data.</text>
</comment>
<evidence type="ECO:0000313" key="3">
    <source>
        <dbReference type="Proteomes" id="UP001172083"/>
    </source>
</evidence>
<sequence length="80" mass="8632">MDGILMGIIFSNFALNFNPTGIGWDKLSNFLGYVFIGFLGGLIVGVITAITLSSTQLRNIFNLSLGFIILMLIVIGVTYA</sequence>
<keyword evidence="3" id="KW-1185">Reference proteome</keyword>
<proteinExistence type="predicted"/>
<feature type="transmembrane region" description="Helical" evidence="1">
    <location>
        <begin position="60"/>
        <end position="79"/>
    </location>
</feature>
<dbReference type="EMBL" id="JAUJEB010000001">
    <property type="protein sequence ID" value="MDN5211319.1"/>
    <property type="molecule type" value="Genomic_DNA"/>
</dbReference>
<reference evidence="2" key="1">
    <citation type="submission" date="2023-06" db="EMBL/GenBank/DDBJ databases">
        <title>Genomic of Agaribacillus aureum.</title>
        <authorList>
            <person name="Wang G."/>
        </authorList>
    </citation>
    <scope>NUCLEOTIDE SEQUENCE</scope>
    <source>
        <strain evidence="2">BMA12</strain>
    </source>
</reference>